<feature type="transmembrane region" description="Helical" evidence="1">
    <location>
        <begin position="297"/>
        <end position="315"/>
    </location>
</feature>
<accession>A0AB74GUE8</accession>
<feature type="transmembrane region" description="Helical" evidence="1">
    <location>
        <begin position="138"/>
        <end position="156"/>
    </location>
</feature>
<evidence type="ECO:0000313" key="4">
    <source>
        <dbReference type="Proteomes" id="UP000254141"/>
    </source>
</evidence>
<proteinExistence type="predicted"/>
<dbReference type="EMBL" id="UGLU01000001">
    <property type="protein sequence ID" value="STU52325.1"/>
    <property type="molecule type" value="Genomic_DNA"/>
</dbReference>
<keyword evidence="1" id="KW-0472">Membrane</keyword>
<evidence type="ECO:0000313" key="3">
    <source>
        <dbReference type="EMBL" id="STU52325.1"/>
    </source>
</evidence>
<comment type="caution">
    <text evidence="3">The sequence shown here is derived from an EMBL/GenBank/DDBJ whole genome shotgun (WGS) entry which is preliminary data.</text>
</comment>
<feature type="transmembrane region" description="Helical" evidence="1">
    <location>
        <begin position="335"/>
        <end position="354"/>
    </location>
</feature>
<keyword evidence="1" id="KW-0812">Transmembrane</keyword>
<dbReference type="InterPro" id="IPR045949">
    <property type="entry name" value="DUF6369"/>
</dbReference>
<dbReference type="Pfam" id="PF19896">
    <property type="entry name" value="DUF6369"/>
    <property type="match status" value="1"/>
</dbReference>
<feature type="transmembrane region" description="Helical" evidence="1">
    <location>
        <begin position="50"/>
        <end position="69"/>
    </location>
</feature>
<feature type="transmembrane region" description="Helical" evidence="1">
    <location>
        <begin position="81"/>
        <end position="100"/>
    </location>
</feature>
<feature type="transmembrane region" description="Helical" evidence="1">
    <location>
        <begin position="206"/>
        <end position="236"/>
    </location>
</feature>
<name>A0AB74GUE8_KLEPN</name>
<feature type="transmembrane region" description="Helical" evidence="1">
    <location>
        <begin position="176"/>
        <end position="194"/>
    </location>
</feature>
<protein>
    <submittedName>
        <fullName evidence="3">Uncharacterized protein</fullName>
    </submittedName>
</protein>
<keyword evidence="1" id="KW-1133">Transmembrane helix</keyword>
<dbReference type="EMBL" id="UGLU01000001">
    <property type="protein sequence ID" value="STU52317.1"/>
    <property type="molecule type" value="Genomic_DNA"/>
</dbReference>
<dbReference type="AlphaFoldDB" id="A0AB74GUE8"/>
<feature type="transmembrane region" description="Helical" evidence="1">
    <location>
        <begin position="242"/>
        <end position="263"/>
    </location>
</feature>
<feature type="transmembrane region" description="Helical" evidence="1">
    <location>
        <begin position="366"/>
        <end position="397"/>
    </location>
</feature>
<dbReference type="Proteomes" id="UP000254141">
    <property type="component" value="Unassembled WGS sequence"/>
</dbReference>
<gene>
    <name evidence="2" type="ORF">NCTC5051_03476</name>
    <name evidence="3" type="ORF">NCTC5051_03484</name>
</gene>
<evidence type="ECO:0000313" key="2">
    <source>
        <dbReference type="EMBL" id="STU52317.1"/>
    </source>
</evidence>
<evidence type="ECO:0000256" key="1">
    <source>
        <dbReference type="SAM" id="Phobius"/>
    </source>
</evidence>
<feature type="transmembrane region" description="Helical" evidence="1">
    <location>
        <begin position="112"/>
        <end position="131"/>
    </location>
</feature>
<organism evidence="3 4">
    <name type="scientific">Klebsiella pneumoniae</name>
    <dbReference type="NCBI Taxonomy" id="573"/>
    <lineage>
        <taxon>Bacteria</taxon>
        <taxon>Pseudomonadati</taxon>
        <taxon>Pseudomonadota</taxon>
        <taxon>Gammaproteobacteria</taxon>
        <taxon>Enterobacterales</taxon>
        <taxon>Enterobacteriaceae</taxon>
        <taxon>Klebsiella/Raoultella group</taxon>
        <taxon>Klebsiella</taxon>
        <taxon>Klebsiella pneumoniae complex</taxon>
    </lineage>
</organism>
<reference evidence="3 4" key="1">
    <citation type="submission" date="2018-06" db="EMBL/GenBank/DDBJ databases">
        <authorList>
            <consortium name="Pathogen Informatics"/>
            <person name="Doyle S."/>
        </authorList>
    </citation>
    <scope>NUCLEOTIDE SEQUENCE [LARGE SCALE GENOMIC DNA]</scope>
    <source>
        <strain evidence="3 4">NCTC5051</strain>
    </source>
</reference>
<sequence length="403" mass="45753">MFFIIFSMFIVFSIIMLIGSPKKSFFIFLLIISIIPTGNSYADFISLQGVYYFDFYLIGFFILILKSIMSYSSEKNISIPYSTLFGIFTYLCIILVSVVSNNIVDKYLLKDIRPVIMIFTAVYFSGLVLRIDGYNKNTIFKILFVMFIFSIIHLILPRLGVSVYKDEYYEDNSYRYLDASTYVAAIYIINYFTSNMKNECGKWARLCFYAAILCVLVGNSRFMLLAIFASIIFVSVKDVKKMAIYSLSAILVAGLFLGVSVYVGADRVVNGFSGDVLLFQITNRFSPALSLIDKMSWYNYIFGLGAGTYFDIPWFAYRGLETQNISVDSLYLTMYVKYGLFGLMLIALFTKVAVNGLKANVKKAVIIFCLIMYFVSAIPYHPYSLGIIVGGAVMILLNRKEVV</sequence>